<dbReference type="AlphaFoldDB" id="A0A7J6S5Q4"/>
<feature type="compositionally biased region" description="Basic and acidic residues" evidence="1">
    <location>
        <begin position="1"/>
        <end position="11"/>
    </location>
</feature>
<feature type="compositionally biased region" description="Basic and acidic residues" evidence="1">
    <location>
        <begin position="88"/>
        <end position="131"/>
    </location>
</feature>
<accession>A0A7J6S5Q4</accession>
<evidence type="ECO:0000313" key="2">
    <source>
        <dbReference type="EMBL" id="KAF4728279.1"/>
    </source>
</evidence>
<evidence type="ECO:0000256" key="1">
    <source>
        <dbReference type="SAM" id="MobiDB-lite"/>
    </source>
</evidence>
<proteinExistence type="predicted"/>
<dbReference type="EMBL" id="JABANM010017138">
    <property type="protein sequence ID" value="KAF4728279.1"/>
    <property type="molecule type" value="Genomic_DNA"/>
</dbReference>
<gene>
    <name evidence="2" type="primary">SF3B1_7</name>
    <name evidence="2" type="ORF">FOZ62_018319</name>
</gene>
<organism evidence="2 3">
    <name type="scientific">Perkinsus olseni</name>
    <name type="common">Perkinsus atlanticus</name>
    <dbReference type="NCBI Taxonomy" id="32597"/>
    <lineage>
        <taxon>Eukaryota</taxon>
        <taxon>Sar</taxon>
        <taxon>Alveolata</taxon>
        <taxon>Perkinsozoa</taxon>
        <taxon>Perkinsea</taxon>
        <taxon>Perkinsida</taxon>
        <taxon>Perkinsidae</taxon>
        <taxon>Perkinsus</taxon>
    </lineage>
</organism>
<feature type="region of interest" description="Disordered" evidence="1">
    <location>
        <begin position="1"/>
        <end position="63"/>
    </location>
</feature>
<name>A0A7J6S5Q4_PEROL</name>
<dbReference type="Proteomes" id="UP000574390">
    <property type="component" value="Unassembled WGS sequence"/>
</dbReference>
<sequence>MASTKPDKRVDDDLEGEDELTQQERQKGVYQRQGTYREKALHRVLSPQRADPFSSETPAADLTTYSDVAQQATLQKERAEVLRQIQTQKKEGENGVGVKRKDEGKDEDSKKEEVKKRRSGFDIKEPDDRWETPVAGSGEWGETPAVGAFGGGEPATKKKRMMP</sequence>
<feature type="compositionally biased region" description="Acidic residues" evidence="1">
    <location>
        <begin position="12"/>
        <end position="21"/>
    </location>
</feature>
<feature type="non-terminal residue" evidence="2">
    <location>
        <position position="1"/>
    </location>
</feature>
<reference evidence="2 3" key="1">
    <citation type="submission" date="2020-04" db="EMBL/GenBank/DDBJ databases">
        <title>Perkinsus olseni comparative genomics.</title>
        <authorList>
            <person name="Bogema D.R."/>
        </authorList>
    </citation>
    <scope>NUCLEOTIDE SEQUENCE [LARGE SCALE GENOMIC DNA]</scope>
    <source>
        <strain evidence="2">ATCC PRA-205</strain>
    </source>
</reference>
<evidence type="ECO:0000313" key="3">
    <source>
        <dbReference type="Proteomes" id="UP000574390"/>
    </source>
</evidence>
<feature type="region of interest" description="Disordered" evidence="1">
    <location>
        <begin position="85"/>
        <end position="163"/>
    </location>
</feature>
<comment type="caution">
    <text evidence="2">The sequence shown here is derived from an EMBL/GenBank/DDBJ whole genome shotgun (WGS) entry which is preliminary data.</text>
</comment>
<protein>
    <submittedName>
        <fullName evidence="2">Splicing factor 3B subunit 1</fullName>
    </submittedName>
</protein>